<name>A0A6J4N726_9BACT</name>
<dbReference type="Pfam" id="PF00343">
    <property type="entry name" value="Phosphorylase"/>
    <property type="match status" value="1"/>
</dbReference>
<gene>
    <name evidence="8" type="ORF">AVDCRST_MAG89-5285</name>
</gene>
<evidence type="ECO:0000256" key="5">
    <source>
        <dbReference type="ARBA" id="ARBA00022898"/>
    </source>
</evidence>
<dbReference type="GO" id="GO:0030170">
    <property type="term" value="F:pyridoxal phosphate binding"/>
    <property type="evidence" value="ECO:0007669"/>
    <property type="project" value="TreeGrafter"/>
</dbReference>
<evidence type="ECO:0000256" key="7">
    <source>
        <dbReference type="RuleBase" id="RU000587"/>
    </source>
</evidence>
<proteinExistence type="inferred from homology"/>
<dbReference type="Gene3D" id="3.40.50.2000">
    <property type="entry name" value="Glycogen Phosphorylase B"/>
    <property type="match status" value="1"/>
</dbReference>
<comment type="cofactor">
    <cofactor evidence="1 7">
        <name>pyridoxal 5'-phosphate</name>
        <dbReference type="ChEBI" id="CHEBI:597326"/>
    </cofactor>
</comment>
<organism evidence="8">
    <name type="scientific">uncultured Gemmatimonadota bacterium</name>
    <dbReference type="NCBI Taxonomy" id="203437"/>
    <lineage>
        <taxon>Bacteria</taxon>
        <taxon>Pseudomonadati</taxon>
        <taxon>Gemmatimonadota</taxon>
        <taxon>environmental samples</taxon>
    </lineage>
</organism>
<sequence>MQPMDAGRRNTRVEALKREVESHVRYTLARDRASATPRDVYMATAWTVRDRLADRWAATNARYEQGDVKRVYYLSLEFLIGRTLGNALINLGYSGAADEALQELGYEMEELQEGEPDAGLGNGGLGRLAACYLDSMATLELPGMGYGIRYEHGIFRQAVDERGRQVEKPDNWLKDGNPWEIARPDRTYTVQFYGRAEPRRDAAGRLHYHWVDTKDVQAMAFDTPVPGYCNNTVNTLRLWAARATEEFDLEGFIRGNYIAAVEAKTQTETISKVLYPPDDTGAGKELRLKQQFFFVSATLQDIIKRYKTERSSFADFPDKVQIQLNDTHPAVAIPELM</sequence>
<dbReference type="FunFam" id="3.40.50.2000:FF:000153">
    <property type="entry name" value="Alpha-1,4 glucan phosphorylase"/>
    <property type="match status" value="1"/>
</dbReference>
<evidence type="ECO:0000313" key="8">
    <source>
        <dbReference type="EMBL" id="CAA9379804.1"/>
    </source>
</evidence>
<dbReference type="PANTHER" id="PTHR11468">
    <property type="entry name" value="GLYCOGEN PHOSPHORYLASE"/>
    <property type="match status" value="1"/>
</dbReference>
<dbReference type="AlphaFoldDB" id="A0A6J4N726"/>
<keyword evidence="6 7" id="KW-0119">Carbohydrate metabolism</keyword>
<evidence type="ECO:0000256" key="2">
    <source>
        <dbReference type="ARBA" id="ARBA00006047"/>
    </source>
</evidence>
<evidence type="ECO:0000256" key="3">
    <source>
        <dbReference type="ARBA" id="ARBA00022676"/>
    </source>
</evidence>
<dbReference type="GO" id="GO:0005737">
    <property type="term" value="C:cytoplasm"/>
    <property type="evidence" value="ECO:0007669"/>
    <property type="project" value="TreeGrafter"/>
</dbReference>
<dbReference type="GO" id="GO:0008184">
    <property type="term" value="F:glycogen phosphorylase activity"/>
    <property type="evidence" value="ECO:0007669"/>
    <property type="project" value="InterPro"/>
</dbReference>
<keyword evidence="3 7" id="KW-0328">Glycosyltransferase</keyword>
<accession>A0A6J4N726</accession>
<dbReference type="GO" id="GO:0005980">
    <property type="term" value="P:glycogen catabolic process"/>
    <property type="evidence" value="ECO:0007669"/>
    <property type="project" value="TreeGrafter"/>
</dbReference>
<keyword evidence="4 7" id="KW-0808">Transferase</keyword>
<dbReference type="InterPro" id="IPR000811">
    <property type="entry name" value="Glyco_trans_35"/>
</dbReference>
<dbReference type="EMBL" id="CADCTV010001109">
    <property type="protein sequence ID" value="CAA9379804.1"/>
    <property type="molecule type" value="Genomic_DNA"/>
</dbReference>
<evidence type="ECO:0000256" key="6">
    <source>
        <dbReference type="ARBA" id="ARBA00023277"/>
    </source>
</evidence>
<feature type="non-terminal residue" evidence="8">
    <location>
        <position position="337"/>
    </location>
</feature>
<comment type="similarity">
    <text evidence="2 7">Belongs to the glycogen phosphorylase family.</text>
</comment>
<dbReference type="SUPFAM" id="SSF53756">
    <property type="entry name" value="UDP-Glycosyltransferase/glycogen phosphorylase"/>
    <property type="match status" value="1"/>
</dbReference>
<keyword evidence="5 7" id="KW-0663">Pyridoxal phosphate</keyword>
<dbReference type="PANTHER" id="PTHR11468:SF3">
    <property type="entry name" value="GLYCOGEN PHOSPHORYLASE, LIVER FORM"/>
    <property type="match status" value="1"/>
</dbReference>
<protein>
    <recommendedName>
        <fullName evidence="7">Alpha-1,4 glucan phosphorylase</fullName>
        <ecNumber evidence="7">2.4.1.1</ecNumber>
    </recommendedName>
</protein>
<comment type="catalytic activity">
    <reaction evidence="7">
        <text>[(1-&gt;4)-alpha-D-glucosyl](n) + phosphate = [(1-&gt;4)-alpha-D-glucosyl](n-1) + alpha-D-glucose 1-phosphate</text>
        <dbReference type="Rhea" id="RHEA:41732"/>
        <dbReference type="Rhea" id="RHEA-COMP:9584"/>
        <dbReference type="Rhea" id="RHEA-COMP:9586"/>
        <dbReference type="ChEBI" id="CHEBI:15444"/>
        <dbReference type="ChEBI" id="CHEBI:43474"/>
        <dbReference type="ChEBI" id="CHEBI:58601"/>
        <dbReference type="EC" id="2.4.1.1"/>
    </reaction>
</comment>
<comment type="function">
    <text evidence="7">Allosteric enzyme that catalyzes the rate-limiting step in glycogen catabolism, the phosphorolytic cleavage of glycogen to produce glucose-1-phosphate, and plays a central role in maintaining cellular and organismal glucose homeostasis.</text>
</comment>
<evidence type="ECO:0000256" key="4">
    <source>
        <dbReference type="ARBA" id="ARBA00022679"/>
    </source>
</evidence>
<reference evidence="8" key="1">
    <citation type="submission" date="2020-02" db="EMBL/GenBank/DDBJ databases">
        <authorList>
            <person name="Meier V. D."/>
        </authorList>
    </citation>
    <scope>NUCLEOTIDE SEQUENCE</scope>
    <source>
        <strain evidence="8">AVDCRST_MAG89</strain>
    </source>
</reference>
<evidence type="ECO:0000256" key="1">
    <source>
        <dbReference type="ARBA" id="ARBA00001933"/>
    </source>
</evidence>
<dbReference type="EC" id="2.4.1.1" evidence="7"/>